<accession>A0A9W8M3G1</accession>
<dbReference type="Proteomes" id="UP001140074">
    <property type="component" value="Unassembled WGS sequence"/>
</dbReference>
<protein>
    <submittedName>
        <fullName evidence="1">Uncharacterized protein</fullName>
    </submittedName>
</protein>
<dbReference type="EMBL" id="JANBUY010000095">
    <property type="protein sequence ID" value="KAJ2864211.1"/>
    <property type="molecule type" value="Genomic_DNA"/>
</dbReference>
<organism evidence="1 2">
    <name type="scientific">Coemansia aciculifera</name>
    <dbReference type="NCBI Taxonomy" id="417176"/>
    <lineage>
        <taxon>Eukaryota</taxon>
        <taxon>Fungi</taxon>
        <taxon>Fungi incertae sedis</taxon>
        <taxon>Zoopagomycota</taxon>
        <taxon>Kickxellomycotina</taxon>
        <taxon>Kickxellomycetes</taxon>
        <taxon>Kickxellales</taxon>
        <taxon>Kickxellaceae</taxon>
        <taxon>Coemansia</taxon>
    </lineage>
</organism>
<evidence type="ECO:0000313" key="2">
    <source>
        <dbReference type="Proteomes" id="UP001140074"/>
    </source>
</evidence>
<reference evidence="1" key="1">
    <citation type="submission" date="2022-07" db="EMBL/GenBank/DDBJ databases">
        <title>Phylogenomic reconstructions and comparative analyses of Kickxellomycotina fungi.</title>
        <authorList>
            <person name="Reynolds N.K."/>
            <person name="Stajich J.E."/>
            <person name="Barry K."/>
            <person name="Grigoriev I.V."/>
            <person name="Crous P."/>
            <person name="Smith M.E."/>
        </authorList>
    </citation>
    <scope>NUCLEOTIDE SEQUENCE</scope>
    <source>
        <strain evidence="1">RSA 476</strain>
    </source>
</reference>
<dbReference type="AlphaFoldDB" id="A0A9W8M3G1"/>
<name>A0A9W8M3G1_9FUNG</name>
<proteinExistence type="predicted"/>
<keyword evidence="2" id="KW-1185">Reference proteome</keyword>
<comment type="caution">
    <text evidence="1">The sequence shown here is derived from an EMBL/GenBank/DDBJ whole genome shotgun (WGS) entry which is preliminary data.</text>
</comment>
<evidence type="ECO:0000313" key="1">
    <source>
        <dbReference type="EMBL" id="KAJ2864211.1"/>
    </source>
</evidence>
<gene>
    <name evidence="1" type="ORF">GGH94_003075</name>
</gene>
<sequence>MSFVLKAVSAAKNAGRAIRVRLEIARLTSADTTAAALTADLSKHHDINHRILLKLDSADWSAVNTSFYALEDWQKELPLSCGDHSALQDVSVNTSAAVKYGTDILSAMSSANSRTLSSALFALMAWNAGNIITSVQRDDLGALPVMATKYTSMDKEVTVTTLLQTMAVVLPDSAKARSELPGLVEAFYK</sequence>